<proteinExistence type="predicted"/>
<reference evidence="2 3" key="1">
    <citation type="submission" date="2020-10" db="EMBL/GenBank/DDBJ databases">
        <title>The genome sequence of Chitinilyticum litopenaei 4Y14.</title>
        <authorList>
            <person name="Liu Y."/>
        </authorList>
    </citation>
    <scope>NUCLEOTIDE SEQUENCE [LARGE SCALE GENOMIC DNA]</scope>
    <source>
        <strain evidence="2 3">4Y14</strain>
    </source>
</reference>
<dbReference type="RefSeq" id="WP_194115593.1">
    <property type="nucleotide sequence ID" value="NZ_JADFUA010000003.1"/>
</dbReference>
<dbReference type="PANTHER" id="PTHR30399">
    <property type="entry name" value="UNCHARACTERIZED PROTEIN YGJP"/>
    <property type="match status" value="1"/>
</dbReference>
<dbReference type="InterPro" id="IPR002725">
    <property type="entry name" value="YgjP-like_metallopeptidase"/>
</dbReference>
<accession>A0A8J7FH41</accession>
<gene>
    <name evidence="2" type="ORF">INR99_06900</name>
</gene>
<protein>
    <submittedName>
        <fullName evidence="2">M48 family metallopeptidase</fullName>
    </submittedName>
</protein>
<dbReference type="Pfam" id="PF01863">
    <property type="entry name" value="YgjP-like"/>
    <property type="match status" value="1"/>
</dbReference>
<dbReference type="PANTHER" id="PTHR30399:SF1">
    <property type="entry name" value="UTP PYROPHOSPHATASE"/>
    <property type="match status" value="1"/>
</dbReference>
<evidence type="ECO:0000313" key="2">
    <source>
        <dbReference type="EMBL" id="MBE9609070.1"/>
    </source>
</evidence>
<name>A0A8J7FH41_9NEIS</name>
<dbReference type="InterPro" id="IPR053136">
    <property type="entry name" value="UTP_pyrophosphatase-like"/>
</dbReference>
<organism evidence="2 3">
    <name type="scientific">Chitinilyticum piscinae</name>
    <dbReference type="NCBI Taxonomy" id="2866724"/>
    <lineage>
        <taxon>Bacteria</taxon>
        <taxon>Pseudomonadati</taxon>
        <taxon>Pseudomonadota</taxon>
        <taxon>Betaproteobacteria</taxon>
        <taxon>Neisseriales</taxon>
        <taxon>Chitinibacteraceae</taxon>
        <taxon>Chitinilyticum</taxon>
    </lineage>
</organism>
<dbReference type="AlphaFoldDB" id="A0A8J7FH41"/>
<evidence type="ECO:0000313" key="3">
    <source>
        <dbReference type="Proteomes" id="UP000604481"/>
    </source>
</evidence>
<keyword evidence="3" id="KW-1185">Reference proteome</keyword>
<dbReference type="Gene3D" id="3.30.2010.10">
    <property type="entry name" value="Metalloproteases ('zincins'), catalytic domain"/>
    <property type="match status" value="1"/>
</dbReference>
<sequence length="239" mass="27711">MPANPATQLLDVDLGLGRRLALHWTRSPRRRTVQLLVHADGRVELKSPLQTRWAAVEPFIRSRADWLLAARSRMLQRAEQLAHQQPDPLQTLHWFGQALPVRPARRTRLLEDAIELAGGDDREAQLGNIQRFMQRTARGYLRERLDLWAMRMNTSYSAFALSSARGRWGSCSALGAIRLNWRLLQAPPEVIDYVVIHELAHRFELNHSPRFWAIVERHCPDWRLARDHLKREGAGYMQL</sequence>
<evidence type="ECO:0000259" key="1">
    <source>
        <dbReference type="Pfam" id="PF01863"/>
    </source>
</evidence>
<feature type="domain" description="YgjP-like metallopeptidase" evidence="1">
    <location>
        <begin position="31"/>
        <end position="231"/>
    </location>
</feature>
<dbReference type="CDD" id="cd07344">
    <property type="entry name" value="M48_yhfN_like"/>
    <property type="match status" value="1"/>
</dbReference>
<comment type="caution">
    <text evidence="2">The sequence shown here is derived from an EMBL/GenBank/DDBJ whole genome shotgun (WGS) entry which is preliminary data.</text>
</comment>
<dbReference type="EMBL" id="JADFUA010000003">
    <property type="protein sequence ID" value="MBE9609070.1"/>
    <property type="molecule type" value="Genomic_DNA"/>
</dbReference>
<dbReference type="Proteomes" id="UP000604481">
    <property type="component" value="Unassembled WGS sequence"/>
</dbReference>